<dbReference type="EMBL" id="JAENHL010000008">
    <property type="protein sequence ID" value="MBK1869795.1"/>
    <property type="molecule type" value="Genomic_DNA"/>
</dbReference>
<gene>
    <name evidence="1" type="ORF">JHL16_25760</name>
</gene>
<keyword evidence="2" id="KW-1185">Reference proteome</keyword>
<evidence type="ECO:0000313" key="2">
    <source>
        <dbReference type="Proteomes" id="UP000616151"/>
    </source>
</evidence>
<protein>
    <submittedName>
        <fullName evidence="1">Aminotransferase class V-fold PLP-dependent enzyme</fullName>
    </submittedName>
</protein>
<keyword evidence="1" id="KW-0808">Transferase</keyword>
<comment type="caution">
    <text evidence="1">The sequence shown here is derived from an EMBL/GenBank/DDBJ whole genome shotgun (WGS) entry which is preliminary data.</text>
</comment>
<proteinExistence type="predicted"/>
<evidence type="ECO:0000313" key="1">
    <source>
        <dbReference type="EMBL" id="MBK1869795.1"/>
    </source>
</evidence>
<accession>A0ACC5RAV5</accession>
<keyword evidence="1" id="KW-0032">Aminotransferase</keyword>
<reference evidence="1" key="1">
    <citation type="submission" date="2021-01" db="EMBL/GenBank/DDBJ databases">
        <authorList>
            <person name="Sun Q."/>
        </authorList>
    </citation>
    <scope>NUCLEOTIDE SEQUENCE</scope>
    <source>
        <strain evidence="1">YIM B02566</strain>
    </source>
</reference>
<dbReference type="Proteomes" id="UP000616151">
    <property type="component" value="Unassembled WGS sequence"/>
</dbReference>
<name>A0ACC5RAV5_9HYPH</name>
<sequence>MPTTRNTGSELFDRLAIRPVINACGIYTDLGGSRLSPDVWAAAEAFNGQFVRMTELLDKTGARIAALLGVEAARVTPGAAAAIFLGTAACLAGTDGEKSQQLPDTTGMKSDVLIQAGHRYKYDRQVGMTGAKLVEIGSGNGTRADQLEAAIGNNTAAILHPAHLDGKPGTLALEEVVKIAKARGIPVIVDAAYLNYPTSIMGDFMRRGADLVCISAKYFGGPNAGGFVLGRKALIDAVSNVHFTRYESGKYLKLGRPLKMDRQTVIAVLVALEEWLSLDHTQRFVQYERQVGLLKEKLNGLKGLKLAPKCFTMDERFIDEPVNCLLVTFDKSVAKSASEISQMLEAENPSILAIQEGDKIGFVMDVLEDDEVSHIGERLRALLSTI</sequence>
<organism evidence="1 2">
    <name type="scientific">Taklimakanibacter albus</name>
    <dbReference type="NCBI Taxonomy" id="2800327"/>
    <lineage>
        <taxon>Bacteria</taxon>
        <taxon>Pseudomonadati</taxon>
        <taxon>Pseudomonadota</taxon>
        <taxon>Alphaproteobacteria</taxon>
        <taxon>Hyphomicrobiales</taxon>
        <taxon>Aestuariivirgaceae</taxon>
        <taxon>Taklimakanibacter</taxon>
    </lineage>
</organism>